<accession>A0A392UPQ6</accession>
<organism evidence="2 3">
    <name type="scientific">Trifolium medium</name>
    <dbReference type="NCBI Taxonomy" id="97028"/>
    <lineage>
        <taxon>Eukaryota</taxon>
        <taxon>Viridiplantae</taxon>
        <taxon>Streptophyta</taxon>
        <taxon>Embryophyta</taxon>
        <taxon>Tracheophyta</taxon>
        <taxon>Spermatophyta</taxon>
        <taxon>Magnoliopsida</taxon>
        <taxon>eudicotyledons</taxon>
        <taxon>Gunneridae</taxon>
        <taxon>Pentapetalae</taxon>
        <taxon>rosids</taxon>
        <taxon>fabids</taxon>
        <taxon>Fabales</taxon>
        <taxon>Fabaceae</taxon>
        <taxon>Papilionoideae</taxon>
        <taxon>50 kb inversion clade</taxon>
        <taxon>NPAAA clade</taxon>
        <taxon>Hologalegina</taxon>
        <taxon>IRL clade</taxon>
        <taxon>Trifolieae</taxon>
        <taxon>Trifolium</taxon>
    </lineage>
</organism>
<evidence type="ECO:0000256" key="1">
    <source>
        <dbReference type="SAM" id="MobiDB-lite"/>
    </source>
</evidence>
<reference evidence="2 3" key="1">
    <citation type="journal article" date="2018" name="Front. Plant Sci.">
        <title>Red Clover (Trifolium pratense) and Zigzag Clover (T. medium) - A Picture of Genomic Similarities and Differences.</title>
        <authorList>
            <person name="Dluhosova J."/>
            <person name="Istvanek J."/>
            <person name="Nedelnik J."/>
            <person name="Repkova J."/>
        </authorList>
    </citation>
    <scope>NUCLEOTIDE SEQUENCE [LARGE SCALE GENOMIC DNA]</scope>
    <source>
        <strain evidence="3">cv. 10/8</strain>
        <tissue evidence="2">Leaf</tissue>
    </source>
</reference>
<name>A0A392UPQ6_9FABA</name>
<protein>
    <submittedName>
        <fullName evidence="2">Uncharacterized protein</fullName>
    </submittedName>
</protein>
<proteinExistence type="predicted"/>
<dbReference type="Proteomes" id="UP000265520">
    <property type="component" value="Unassembled WGS sequence"/>
</dbReference>
<keyword evidence="3" id="KW-1185">Reference proteome</keyword>
<dbReference type="EMBL" id="LXQA010885465">
    <property type="protein sequence ID" value="MCI75551.1"/>
    <property type="molecule type" value="Genomic_DNA"/>
</dbReference>
<feature type="non-terminal residue" evidence="2">
    <location>
        <position position="1"/>
    </location>
</feature>
<sequence length="77" mass="8676">VIQKIELAKRPVKERLSPIIEEPKDAEDEGVGDEGDFMDDDDLLGDEPDFDVLVSVLSILPVEYDVPSEVNEEEEDF</sequence>
<dbReference type="AlphaFoldDB" id="A0A392UPQ6"/>
<comment type="caution">
    <text evidence="2">The sequence shown here is derived from an EMBL/GenBank/DDBJ whole genome shotgun (WGS) entry which is preliminary data.</text>
</comment>
<evidence type="ECO:0000313" key="2">
    <source>
        <dbReference type="EMBL" id="MCI75551.1"/>
    </source>
</evidence>
<feature type="compositionally biased region" description="Acidic residues" evidence="1">
    <location>
        <begin position="24"/>
        <end position="44"/>
    </location>
</feature>
<evidence type="ECO:0000313" key="3">
    <source>
        <dbReference type="Proteomes" id="UP000265520"/>
    </source>
</evidence>
<feature type="region of interest" description="Disordered" evidence="1">
    <location>
        <begin position="16"/>
        <end position="44"/>
    </location>
</feature>
<feature type="non-terminal residue" evidence="2">
    <location>
        <position position="77"/>
    </location>
</feature>